<feature type="binding site" evidence="8">
    <location>
        <begin position="122"/>
        <end position="125"/>
    </location>
    <ligand>
        <name>GTP</name>
        <dbReference type="ChEBI" id="CHEBI:37565"/>
    </ligand>
</feature>
<reference evidence="11" key="4">
    <citation type="submission" date="2025-09" db="UniProtKB">
        <authorList>
            <consortium name="Ensembl"/>
        </authorList>
    </citation>
    <scope>IDENTIFICATION</scope>
    <source>
        <strain evidence="11">HSOK</strain>
    </source>
</reference>
<dbReference type="Gene3D" id="3.40.50.300">
    <property type="entry name" value="P-loop containing nucleotide triphosphate hydrolases"/>
    <property type="match status" value="1"/>
</dbReference>
<dbReference type="CDD" id="cd00878">
    <property type="entry name" value="Arf_Arl"/>
    <property type="match status" value="1"/>
</dbReference>
<dbReference type="InterPro" id="IPR024156">
    <property type="entry name" value="Small_GTPase_ARF"/>
</dbReference>
<dbReference type="GO" id="GO:0005525">
    <property type="term" value="F:GTP binding"/>
    <property type="evidence" value="ECO:0007669"/>
    <property type="project" value="UniProtKB-KW"/>
</dbReference>
<organism evidence="11 12">
    <name type="scientific">Oryzias latipes</name>
    <name type="common">Japanese rice fish</name>
    <name type="synonym">Japanese killifish</name>
    <dbReference type="NCBI Taxonomy" id="8090"/>
    <lineage>
        <taxon>Eukaryota</taxon>
        <taxon>Metazoa</taxon>
        <taxon>Chordata</taxon>
        <taxon>Craniata</taxon>
        <taxon>Vertebrata</taxon>
        <taxon>Euteleostomi</taxon>
        <taxon>Actinopterygii</taxon>
        <taxon>Neopterygii</taxon>
        <taxon>Teleostei</taxon>
        <taxon>Neoteleostei</taxon>
        <taxon>Acanthomorphata</taxon>
        <taxon>Ovalentaria</taxon>
        <taxon>Atherinomorphae</taxon>
        <taxon>Beloniformes</taxon>
        <taxon>Adrianichthyidae</taxon>
        <taxon>Oryziinae</taxon>
        <taxon>Oryzias</taxon>
    </lineage>
</organism>
<dbReference type="InterPro" id="IPR027417">
    <property type="entry name" value="P-loop_NTPase"/>
</dbReference>
<dbReference type="SUPFAM" id="SSF52540">
    <property type="entry name" value="P-loop containing nucleoside triphosphate hydrolases"/>
    <property type="match status" value="1"/>
</dbReference>
<evidence type="ECO:0000256" key="6">
    <source>
        <dbReference type="ARBA" id="ARBA00072405"/>
    </source>
</evidence>
<dbReference type="Proteomes" id="UP000265200">
    <property type="component" value="Chromosome 13"/>
</dbReference>
<keyword evidence="9" id="KW-0479">Metal-binding</keyword>
<dbReference type="FunFam" id="3.40.50.300:FF:000412">
    <property type="entry name" value="ADP-ribosylation factor 1"/>
    <property type="match status" value="1"/>
</dbReference>
<evidence type="ECO:0000256" key="9">
    <source>
        <dbReference type="PIRSR" id="PIRSR606689-2"/>
    </source>
</evidence>
<evidence type="ECO:0000313" key="12">
    <source>
        <dbReference type="Proteomes" id="UP000265200"/>
    </source>
</evidence>
<evidence type="ECO:0000256" key="4">
    <source>
        <dbReference type="ARBA" id="ARBA00054077"/>
    </source>
</evidence>
<sequence length="207" mass="23612">MGTRGSKPKKQAQVLMLGLDGSGKTTLLYKLKYNESVVTVRTVGFNVETLETDRSSPELTVWDVGGQKKMRPHWKHYYPDTAGLMFVVDSWDEKRQDEACKELHWVLRNKSLKEVPLVILANKQDLPGCWSPEALSLKLDLRRVCAGRAWFIQPCSAVTGMGLEEGFRRMVYLMKTPLRQTQEHIKLKMKAKGLKFTSAKKVFFCSS</sequence>
<reference key="1">
    <citation type="journal article" date="2007" name="Nature">
        <title>The medaka draft genome and insights into vertebrate genome evolution.</title>
        <authorList>
            <person name="Kasahara M."/>
            <person name="Naruse K."/>
            <person name="Sasaki S."/>
            <person name="Nakatani Y."/>
            <person name="Qu W."/>
            <person name="Ahsan B."/>
            <person name="Yamada T."/>
            <person name="Nagayasu Y."/>
            <person name="Doi K."/>
            <person name="Kasai Y."/>
            <person name="Jindo T."/>
            <person name="Kobayashi D."/>
            <person name="Shimada A."/>
            <person name="Toyoda A."/>
            <person name="Kuroki Y."/>
            <person name="Fujiyama A."/>
            <person name="Sasaki T."/>
            <person name="Shimizu A."/>
            <person name="Asakawa S."/>
            <person name="Shimizu N."/>
            <person name="Hashimoto S."/>
            <person name="Yang J."/>
            <person name="Lee Y."/>
            <person name="Matsushima K."/>
            <person name="Sugano S."/>
            <person name="Sakaizumi M."/>
            <person name="Narita T."/>
            <person name="Ohishi K."/>
            <person name="Haga S."/>
            <person name="Ohta F."/>
            <person name="Nomoto H."/>
            <person name="Nogata K."/>
            <person name="Morishita T."/>
            <person name="Endo T."/>
            <person name="Shin-I T."/>
            <person name="Takeda H."/>
            <person name="Morishita S."/>
            <person name="Kohara Y."/>
        </authorList>
    </citation>
    <scope>NUCLEOTIDE SEQUENCE [LARGE SCALE GENOMIC DNA]</scope>
    <source>
        <strain>Hd-rR</strain>
    </source>
</reference>
<evidence type="ECO:0000256" key="2">
    <source>
        <dbReference type="ARBA" id="ARBA00022741"/>
    </source>
</evidence>
<evidence type="ECO:0000256" key="7">
    <source>
        <dbReference type="ARBA" id="ARBA00077764"/>
    </source>
</evidence>
<dbReference type="Pfam" id="PF00025">
    <property type="entry name" value="Arf"/>
    <property type="match status" value="1"/>
</dbReference>
<dbReference type="InterPro" id="IPR006689">
    <property type="entry name" value="Small_GTPase_ARF/SAR"/>
</dbReference>
<proteinExistence type="inferred from homology"/>
<comment type="similarity">
    <text evidence="1 10">Belongs to the small GTPase superfamily. Arf family.</text>
</comment>
<keyword evidence="9" id="KW-0460">Magnesium</keyword>
<dbReference type="GO" id="GO:0046872">
    <property type="term" value="F:metal ion binding"/>
    <property type="evidence" value="ECO:0007669"/>
    <property type="project" value="UniProtKB-KW"/>
</dbReference>
<evidence type="ECO:0000313" key="11">
    <source>
        <dbReference type="Ensembl" id="ENSORLP00015005638.1"/>
    </source>
</evidence>
<comment type="subunit">
    <text evidence="5">Interacts with ARL14EP.</text>
</comment>
<name>A0A3P9HDH3_ORYLA</name>
<evidence type="ECO:0000256" key="8">
    <source>
        <dbReference type="PIRSR" id="PIRSR606689-1"/>
    </source>
</evidence>
<dbReference type="PROSITE" id="PS51417">
    <property type="entry name" value="ARF"/>
    <property type="match status" value="1"/>
</dbReference>
<dbReference type="PANTHER" id="PTHR11711">
    <property type="entry name" value="ADP RIBOSYLATION FACTOR-RELATED"/>
    <property type="match status" value="1"/>
</dbReference>
<dbReference type="PRINTS" id="PR00328">
    <property type="entry name" value="SAR1GTPBP"/>
</dbReference>
<accession>A0A3P9HDH3</accession>
<keyword evidence="3 8" id="KW-0342">GTP-binding</keyword>
<evidence type="ECO:0000256" key="10">
    <source>
        <dbReference type="RuleBase" id="RU003925"/>
    </source>
</evidence>
<evidence type="ECO:0000256" key="5">
    <source>
        <dbReference type="ARBA" id="ARBA00061881"/>
    </source>
</evidence>
<keyword evidence="2 8" id="KW-0547">Nucleotide-binding</keyword>
<reference evidence="11" key="3">
    <citation type="submission" date="2025-08" db="UniProtKB">
        <authorList>
            <consortium name="Ensembl"/>
        </authorList>
    </citation>
    <scope>IDENTIFICATION</scope>
    <source>
        <strain evidence="11">HSOK</strain>
    </source>
</reference>
<dbReference type="Ensembl" id="ENSORLT00015005596.1">
    <property type="protein sequence ID" value="ENSORLP00015005638.1"/>
    <property type="gene ID" value="ENSORLG00015006404.1"/>
</dbReference>
<evidence type="ECO:0000256" key="1">
    <source>
        <dbReference type="ARBA" id="ARBA00010290"/>
    </source>
</evidence>
<protein>
    <recommendedName>
        <fullName evidence="6">ADP-ribosylation factor-like protein 14</fullName>
    </recommendedName>
    <alternativeName>
        <fullName evidence="7">ADP-ribosylation factor 7</fullName>
    </alternativeName>
</protein>
<comment type="function">
    <text evidence="4">GTPase that recruits MYO1E to MHC class II-containing vesicles via the effector protein ARL14EP and hence controls the movement of these vesicles along the actin cytoskeleton in dendritic cells.</text>
</comment>
<feature type="binding site" evidence="8">
    <location>
        <position position="66"/>
    </location>
    <ligand>
        <name>GTP</name>
        <dbReference type="ChEBI" id="CHEBI:37565"/>
    </ligand>
</feature>
<dbReference type="NCBIfam" id="TIGR00231">
    <property type="entry name" value="small_GTP"/>
    <property type="match status" value="1"/>
</dbReference>
<feature type="binding site" evidence="9">
    <location>
        <position position="25"/>
    </location>
    <ligand>
        <name>Mg(2+)</name>
        <dbReference type="ChEBI" id="CHEBI:18420"/>
    </ligand>
</feature>
<feature type="binding site" evidence="8">
    <location>
        <begin position="18"/>
        <end position="25"/>
    </location>
    <ligand>
        <name>GTP</name>
        <dbReference type="ChEBI" id="CHEBI:37565"/>
    </ligand>
</feature>
<dbReference type="SMART" id="SM00177">
    <property type="entry name" value="ARF"/>
    <property type="match status" value="1"/>
</dbReference>
<evidence type="ECO:0000256" key="3">
    <source>
        <dbReference type="ARBA" id="ARBA00023134"/>
    </source>
</evidence>
<reference evidence="11 12" key="2">
    <citation type="submission" date="2017-04" db="EMBL/GenBank/DDBJ databases">
        <title>CpG methylation of centromeres and impact of large insertions on vertebrate speciation.</title>
        <authorList>
            <person name="Ichikawa K."/>
            <person name="Yoshimura J."/>
            <person name="Morishita S."/>
        </authorList>
    </citation>
    <scope>NUCLEOTIDE SEQUENCE</scope>
    <source>
        <strain evidence="11 12">HSOK</strain>
    </source>
</reference>
<dbReference type="GO" id="GO:0030010">
    <property type="term" value="P:establishment of cell polarity"/>
    <property type="evidence" value="ECO:0007669"/>
    <property type="project" value="UniProtKB-ARBA"/>
</dbReference>
<dbReference type="InterPro" id="IPR005225">
    <property type="entry name" value="Small_GTP-bd"/>
</dbReference>
<feature type="binding site" evidence="9">
    <location>
        <position position="42"/>
    </location>
    <ligand>
        <name>Mg(2+)</name>
        <dbReference type="ChEBI" id="CHEBI:18420"/>
    </ligand>
</feature>
<dbReference type="SMART" id="SM00178">
    <property type="entry name" value="SAR"/>
    <property type="match status" value="1"/>
</dbReference>
<dbReference type="AlphaFoldDB" id="A0A3P9HDH3"/>
<dbReference type="GO" id="GO:0003924">
    <property type="term" value="F:GTPase activity"/>
    <property type="evidence" value="ECO:0007669"/>
    <property type="project" value="InterPro"/>
</dbReference>